<comment type="caution">
    <text evidence="2">The sequence shown here is derived from an EMBL/GenBank/DDBJ whole genome shotgun (WGS) entry which is preliminary data.</text>
</comment>
<dbReference type="RefSeq" id="WP_379838272.1">
    <property type="nucleotide sequence ID" value="NZ_JBHRYQ010000001.1"/>
</dbReference>
<accession>A0ABV7YZ06</accession>
<evidence type="ECO:0000313" key="3">
    <source>
        <dbReference type="Proteomes" id="UP001595616"/>
    </source>
</evidence>
<dbReference type="EMBL" id="JBHRYQ010000001">
    <property type="protein sequence ID" value="MFC3811433.1"/>
    <property type="molecule type" value="Genomic_DNA"/>
</dbReference>
<dbReference type="SUPFAM" id="SSF160631">
    <property type="entry name" value="SMI1/KNR4-like"/>
    <property type="match status" value="1"/>
</dbReference>
<evidence type="ECO:0008006" key="4">
    <source>
        <dbReference type="Google" id="ProtNLM"/>
    </source>
</evidence>
<dbReference type="Gene3D" id="3.40.1580.10">
    <property type="entry name" value="SMI1/KNR4-like"/>
    <property type="match status" value="1"/>
</dbReference>
<evidence type="ECO:0000256" key="1">
    <source>
        <dbReference type="SAM" id="Coils"/>
    </source>
</evidence>
<dbReference type="InterPro" id="IPR037883">
    <property type="entry name" value="Knr4/Smi1-like_sf"/>
</dbReference>
<sequence length="137" mass="16155">MNQADINAIQEKLGIELPTFYVETMLNYPFPKDSFGEEFMLPNSPDILLDCNGVFSKEDKCFAVGSDGGEFLYYIKLNGKETVYVFDLEKSDVHNSIEAHSWKAYLKKIKKVQKEIEEDERQEAERKKNKKWWQFWI</sequence>
<organism evidence="2 3">
    <name type="scientific">Lacihabitans lacunae</name>
    <dbReference type="NCBI Taxonomy" id="1028214"/>
    <lineage>
        <taxon>Bacteria</taxon>
        <taxon>Pseudomonadati</taxon>
        <taxon>Bacteroidota</taxon>
        <taxon>Cytophagia</taxon>
        <taxon>Cytophagales</taxon>
        <taxon>Leadbetterellaceae</taxon>
        <taxon>Lacihabitans</taxon>
    </lineage>
</organism>
<dbReference type="Proteomes" id="UP001595616">
    <property type="component" value="Unassembled WGS sequence"/>
</dbReference>
<keyword evidence="1" id="KW-0175">Coiled coil</keyword>
<protein>
    <recommendedName>
        <fullName evidence="4">Knr4/Smi1-like domain-containing protein</fullName>
    </recommendedName>
</protein>
<keyword evidence="3" id="KW-1185">Reference proteome</keyword>
<name>A0ABV7YZ06_9BACT</name>
<gene>
    <name evidence="2" type="ORF">ACFOOI_12275</name>
</gene>
<reference evidence="3" key="1">
    <citation type="journal article" date="2019" name="Int. J. Syst. Evol. Microbiol.">
        <title>The Global Catalogue of Microorganisms (GCM) 10K type strain sequencing project: providing services to taxonomists for standard genome sequencing and annotation.</title>
        <authorList>
            <consortium name="The Broad Institute Genomics Platform"/>
            <consortium name="The Broad Institute Genome Sequencing Center for Infectious Disease"/>
            <person name="Wu L."/>
            <person name="Ma J."/>
        </authorList>
    </citation>
    <scope>NUCLEOTIDE SEQUENCE [LARGE SCALE GENOMIC DNA]</scope>
    <source>
        <strain evidence="3">CECT 7956</strain>
    </source>
</reference>
<evidence type="ECO:0000313" key="2">
    <source>
        <dbReference type="EMBL" id="MFC3811433.1"/>
    </source>
</evidence>
<feature type="coiled-coil region" evidence="1">
    <location>
        <begin position="102"/>
        <end position="129"/>
    </location>
</feature>
<proteinExistence type="predicted"/>